<evidence type="ECO:0000313" key="2">
    <source>
        <dbReference type="EMBL" id="PYI56924.1"/>
    </source>
</evidence>
<dbReference type="PANTHER" id="PTHR36444:SF2">
    <property type="entry name" value="TRANSCRIPTIONAL REGULATOR PROTEIN YOBU-RELATED"/>
    <property type="match status" value="1"/>
</dbReference>
<dbReference type="Proteomes" id="UP000247476">
    <property type="component" value="Unassembled WGS sequence"/>
</dbReference>
<keyword evidence="3" id="KW-1185">Reference proteome</keyword>
<protein>
    <recommendedName>
        <fullName evidence="1">AraC effector-binding domain-containing protein</fullName>
    </recommendedName>
</protein>
<dbReference type="Pfam" id="PF06445">
    <property type="entry name" value="GyrI-like"/>
    <property type="match status" value="1"/>
</dbReference>
<dbReference type="InterPro" id="IPR011256">
    <property type="entry name" value="Reg_factor_effector_dom_sf"/>
</dbReference>
<sequence>MVRLDEENMKAIVPEIIDMEERKLIGLSVRTSIRDNTANRTVARLWETVSQRLRDIPESISSRRVGALTFPSIFHPETSEFVYFAGYEARESEEAPAGMETQIVPSGRYVAFANDGLLSEIDFIYAYYNNVWLPQSGYEGTGGIEVELYEEAFAGVDRGKNEPIVCFPIRQAERGGE</sequence>
<feature type="domain" description="AraC effector-binding" evidence="1">
    <location>
        <begin position="12"/>
        <end position="170"/>
    </location>
</feature>
<gene>
    <name evidence="2" type="ORF">DLM86_00280</name>
</gene>
<dbReference type="EMBL" id="QJVJ01000001">
    <property type="protein sequence ID" value="PYI56924.1"/>
    <property type="molecule type" value="Genomic_DNA"/>
</dbReference>
<dbReference type="AlphaFoldDB" id="A0A2V5KF23"/>
<reference evidence="2 3" key="1">
    <citation type="submission" date="2018-05" db="EMBL/GenBank/DDBJ databases">
        <title>Paenibacillus flagellatus sp. nov., isolated from selenium mineral soil.</title>
        <authorList>
            <person name="Dai X."/>
        </authorList>
    </citation>
    <scope>NUCLEOTIDE SEQUENCE [LARGE SCALE GENOMIC DNA]</scope>
    <source>
        <strain evidence="2 3">DXL2</strain>
    </source>
</reference>
<proteinExistence type="predicted"/>
<dbReference type="InterPro" id="IPR010499">
    <property type="entry name" value="AraC_E-bd"/>
</dbReference>
<accession>A0A2V5KF23</accession>
<dbReference type="SUPFAM" id="SSF55136">
    <property type="entry name" value="Probable bacterial effector-binding domain"/>
    <property type="match status" value="1"/>
</dbReference>
<dbReference type="InterPro" id="IPR029442">
    <property type="entry name" value="GyrI-like"/>
</dbReference>
<dbReference type="SMART" id="SM00871">
    <property type="entry name" value="AraC_E_bind"/>
    <property type="match status" value="1"/>
</dbReference>
<comment type="caution">
    <text evidence="2">The sequence shown here is derived from an EMBL/GenBank/DDBJ whole genome shotgun (WGS) entry which is preliminary data.</text>
</comment>
<evidence type="ECO:0000313" key="3">
    <source>
        <dbReference type="Proteomes" id="UP000247476"/>
    </source>
</evidence>
<dbReference type="PANTHER" id="PTHR36444">
    <property type="entry name" value="TRANSCRIPTIONAL REGULATOR PROTEIN YOBU-RELATED"/>
    <property type="match status" value="1"/>
</dbReference>
<evidence type="ECO:0000259" key="1">
    <source>
        <dbReference type="SMART" id="SM00871"/>
    </source>
</evidence>
<name>A0A2V5KF23_9BACL</name>
<dbReference type="InterPro" id="IPR053182">
    <property type="entry name" value="YobU-like_regulator"/>
</dbReference>
<dbReference type="Gene3D" id="3.20.80.10">
    <property type="entry name" value="Regulatory factor, effector binding domain"/>
    <property type="match status" value="1"/>
</dbReference>
<organism evidence="2 3">
    <name type="scientific">Paenibacillus flagellatus</name>
    <dbReference type="NCBI Taxonomy" id="2211139"/>
    <lineage>
        <taxon>Bacteria</taxon>
        <taxon>Bacillati</taxon>
        <taxon>Bacillota</taxon>
        <taxon>Bacilli</taxon>
        <taxon>Bacillales</taxon>
        <taxon>Paenibacillaceae</taxon>
        <taxon>Paenibacillus</taxon>
    </lineage>
</organism>
<dbReference type="RefSeq" id="WP_110837965.1">
    <property type="nucleotide sequence ID" value="NZ_QJVJ01000001.1"/>
</dbReference>